<feature type="compositionally biased region" description="Basic and acidic residues" evidence="4">
    <location>
        <begin position="12"/>
        <end position="23"/>
    </location>
</feature>
<dbReference type="EnsemblMetazoa" id="XM_022797421">
    <property type="protein sequence ID" value="XP_022653156"/>
    <property type="gene ID" value="LOC111246959"/>
</dbReference>
<dbReference type="SUPFAM" id="SSF47874">
    <property type="entry name" value="Annexin"/>
    <property type="match status" value="1"/>
</dbReference>
<comment type="similarity">
    <text evidence="1">Belongs to the annexin family.</text>
</comment>
<evidence type="ECO:0000313" key="5">
    <source>
        <dbReference type="EnsemblMetazoa" id="XP_022653154"/>
    </source>
</evidence>
<evidence type="ECO:0000256" key="3">
    <source>
        <dbReference type="ARBA" id="ARBA00023216"/>
    </source>
</evidence>
<name>A0A7M7JKQ4_VARDE</name>
<keyword evidence="6" id="KW-1185">Reference proteome</keyword>
<dbReference type="GO" id="GO:0012506">
    <property type="term" value="C:vesicle membrane"/>
    <property type="evidence" value="ECO:0007669"/>
    <property type="project" value="TreeGrafter"/>
</dbReference>
<keyword evidence="2" id="KW-0677">Repeat</keyword>
<dbReference type="OrthoDB" id="37886at2759"/>
<dbReference type="RefSeq" id="XP_022653156.1">
    <property type="nucleotide sequence ID" value="XM_022797421.1"/>
</dbReference>
<dbReference type="RefSeq" id="XP_022653155.1">
    <property type="nucleotide sequence ID" value="XM_022797420.1"/>
</dbReference>
<accession>A0A7M7JKQ4</accession>
<dbReference type="SMART" id="SM00335">
    <property type="entry name" value="ANX"/>
    <property type="match status" value="3"/>
</dbReference>
<dbReference type="InterPro" id="IPR018502">
    <property type="entry name" value="Annexin_repeat"/>
</dbReference>
<dbReference type="GO" id="GO:0001786">
    <property type="term" value="F:phosphatidylserine binding"/>
    <property type="evidence" value="ECO:0007669"/>
    <property type="project" value="TreeGrafter"/>
</dbReference>
<evidence type="ECO:0008006" key="7">
    <source>
        <dbReference type="Google" id="ProtNLM"/>
    </source>
</evidence>
<dbReference type="GO" id="GO:0005634">
    <property type="term" value="C:nucleus"/>
    <property type="evidence" value="ECO:0007669"/>
    <property type="project" value="TreeGrafter"/>
</dbReference>
<dbReference type="GO" id="GO:0005737">
    <property type="term" value="C:cytoplasm"/>
    <property type="evidence" value="ECO:0007669"/>
    <property type="project" value="TreeGrafter"/>
</dbReference>
<evidence type="ECO:0000256" key="1">
    <source>
        <dbReference type="ARBA" id="ARBA00007831"/>
    </source>
</evidence>
<dbReference type="GO" id="GO:0005544">
    <property type="term" value="F:calcium-dependent phospholipid binding"/>
    <property type="evidence" value="ECO:0007669"/>
    <property type="project" value="InterPro"/>
</dbReference>
<dbReference type="GO" id="GO:0005886">
    <property type="term" value="C:plasma membrane"/>
    <property type="evidence" value="ECO:0007669"/>
    <property type="project" value="TreeGrafter"/>
</dbReference>
<evidence type="ECO:0000256" key="4">
    <source>
        <dbReference type="SAM" id="MobiDB-lite"/>
    </source>
</evidence>
<organism evidence="5 6">
    <name type="scientific">Varroa destructor</name>
    <name type="common">Honeybee mite</name>
    <dbReference type="NCBI Taxonomy" id="109461"/>
    <lineage>
        <taxon>Eukaryota</taxon>
        <taxon>Metazoa</taxon>
        <taxon>Ecdysozoa</taxon>
        <taxon>Arthropoda</taxon>
        <taxon>Chelicerata</taxon>
        <taxon>Arachnida</taxon>
        <taxon>Acari</taxon>
        <taxon>Parasitiformes</taxon>
        <taxon>Mesostigmata</taxon>
        <taxon>Gamasina</taxon>
        <taxon>Dermanyssoidea</taxon>
        <taxon>Varroidae</taxon>
        <taxon>Varroa</taxon>
    </lineage>
</organism>
<dbReference type="EnsemblMetazoa" id="XM_022797420">
    <property type="protein sequence ID" value="XP_022653155"/>
    <property type="gene ID" value="LOC111246959"/>
</dbReference>
<feature type="region of interest" description="Disordered" evidence="4">
    <location>
        <begin position="1"/>
        <end position="32"/>
    </location>
</feature>
<dbReference type="GO" id="GO:0005509">
    <property type="term" value="F:calcium ion binding"/>
    <property type="evidence" value="ECO:0007669"/>
    <property type="project" value="InterPro"/>
</dbReference>
<protein>
    <recommendedName>
        <fullName evidence="7">Annexin</fullName>
    </recommendedName>
</protein>
<proteinExistence type="inferred from homology"/>
<dbReference type="PRINTS" id="PR00196">
    <property type="entry name" value="ANNEXIN"/>
</dbReference>
<sequence length="374" mass="42769">MASGDVSMQKGKSKDPNNEEPRRSTRFPGISQLLRSPMDHYSDHSRASVVDFPSKKIQDASQVQRLLSVPDTDGDELLQLLCRRSTEQRMEINCEFKKLFESDISAEIKRAIPKDSELRRLLLFLVTPNDEYLAQELWDALCDAKNVDLRTIIGIMGTHKWQDLQKIRCAYFRRFQRSLEKDLVRVKNPLRCGLLHILRNEVDNRPVDMNKTKKHSAFLGRSTIERGEETTKVFMQAACKYGFAHMRVVDLARQKINFEPIADAAQRLLGGNEGALVATRFRIALDEPAYYAETLRNSCQGMSTDHATVIRIVAGRSSIDMQDIKVAFRNKYHQTLEQWLRGGTVGFYQDGLVRLTHGNRAEVDKLTLVQKPDS</sequence>
<dbReference type="GeneID" id="111246959"/>
<dbReference type="InterPro" id="IPR001464">
    <property type="entry name" value="Annexin"/>
</dbReference>
<reference evidence="5" key="1">
    <citation type="submission" date="2021-01" db="UniProtKB">
        <authorList>
            <consortium name="EnsemblMetazoa"/>
        </authorList>
    </citation>
    <scope>IDENTIFICATION</scope>
</reference>
<dbReference type="InterPro" id="IPR037104">
    <property type="entry name" value="Annexin_sf"/>
</dbReference>
<dbReference type="KEGG" id="vde:111246959"/>
<dbReference type="Gene3D" id="1.10.220.10">
    <property type="entry name" value="Annexin"/>
    <property type="match status" value="3"/>
</dbReference>
<dbReference type="AlphaFoldDB" id="A0A7M7JKQ4"/>
<keyword evidence="3" id="KW-0041">Annexin</keyword>
<dbReference type="PANTHER" id="PTHR10502">
    <property type="entry name" value="ANNEXIN"/>
    <property type="match status" value="1"/>
</dbReference>
<evidence type="ECO:0000256" key="2">
    <source>
        <dbReference type="ARBA" id="ARBA00022737"/>
    </source>
</evidence>
<dbReference type="Pfam" id="PF00191">
    <property type="entry name" value="Annexin"/>
    <property type="match status" value="3"/>
</dbReference>
<dbReference type="Proteomes" id="UP000594260">
    <property type="component" value="Unplaced"/>
</dbReference>
<dbReference type="InParanoid" id="A0A7M7JKQ4"/>
<dbReference type="PANTHER" id="PTHR10502:SF102">
    <property type="entry name" value="ANNEXIN B11"/>
    <property type="match status" value="1"/>
</dbReference>
<dbReference type="EnsemblMetazoa" id="XM_022797419">
    <property type="protein sequence ID" value="XP_022653154"/>
    <property type="gene ID" value="LOC111246959"/>
</dbReference>
<evidence type="ECO:0000313" key="6">
    <source>
        <dbReference type="Proteomes" id="UP000594260"/>
    </source>
</evidence>
<dbReference type="RefSeq" id="XP_022653154.1">
    <property type="nucleotide sequence ID" value="XM_022797419.1"/>
</dbReference>
<dbReference type="PROSITE" id="PS51897">
    <property type="entry name" value="ANNEXIN_2"/>
    <property type="match status" value="1"/>
</dbReference>